<dbReference type="RefSeq" id="WP_196200855.1">
    <property type="nucleotide sequence ID" value="NZ_JADPUN010000109.1"/>
</dbReference>
<dbReference type="SUPFAM" id="SSF49384">
    <property type="entry name" value="Carbohydrate-binding domain"/>
    <property type="match status" value="1"/>
</dbReference>
<dbReference type="InterPro" id="IPR012291">
    <property type="entry name" value="CBM2_carb-bd_dom_sf"/>
</dbReference>
<dbReference type="InterPro" id="IPR017853">
    <property type="entry name" value="GH"/>
</dbReference>
<organism evidence="13 14">
    <name type="scientific">Plantactinospora alkalitolerans</name>
    <dbReference type="NCBI Taxonomy" id="2789879"/>
    <lineage>
        <taxon>Bacteria</taxon>
        <taxon>Bacillati</taxon>
        <taxon>Actinomycetota</taxon>
        <taxon>Actinomycetes</taxon>
        <taxon>Micromonosporales</taxon>
        <taxon>Micromonosporaceae</taxon>
        <taxon>Plantactinospora</taxon>
    </lineage>
</organism>
<evidence type="ECO:0000256" key="4">
    <source>
        <dbReference type="ARBA" id="ARBA00022729"/>
    </source>
</evidence>
<evidence type="ECO:0000256" key="2">
    <source>
        <dbReference type="ARBA" id="ARBA00007495"/>
    </source>
</evidence>
<comment type="caution">
    <text evidence="13">The sequence shown here is derived from an EMBL/GenBank/DDBJ whole genome shotgun (WGS) entry which is preliminary data.</text>
</comment>
<dbReference type="SUPFAM" id="SSF51445">
    <property type="entry name" value="(Trans)glycosidases"/>
    <property type="match status" value="1"/>
</dbReference>
<feature type="domain" description="GH10" evidence="12">
    <location>
        <begin position="38"/>
        <end position="364"/>
    </location>
</feature>
<keyword evidence="3" id="KW-0858">Xylan degradation</keyword>
<dbReference type="PANTHER" id="PTHR31490">
    <property type="entry name" value="GLYCOSYL HYDROLASE"/>
    <property type="match status" value="1"/>
</dbReference>
<keyword evidence="6 9" id="KW-0119">Carbohydrate metabolism</keyword>
<name>A0ABS0GSP0_9ACTN</name>
<comment type="catalytic activity">
    <reaction evidence="1 9">
        <text>Endohydrolysis of (1-&gt;4)-beta-D-xylosidic linkages in xylans.</text>
        <dbReference type="EC" id="3.2.1.8"/>
    </reaction>
</comment>
<dbReference type="EMBL" id="JADPUN010000109">
    <property type="protein sequence ID" value="MBF9129213.1"/>
    <property type="molecule type" value="Genomic_DNA"/>
</dbReference>
<dbReference type="InterPro" id="IPR044846">
    <property type="entry name" value="GH10"/>
</dbReference>
<dbReference type="InterPro" id="IPR001919">
    <property type="entry name" value="CBD2"/>
</dbReference>
<evidence type="ECO:0000256" key="8">
    <source>
        <dbReference type="ARBA" id="ARBA00023326"/>
    </source>
</evidence>
<evidence type="ECO:0000259" key="11">
    <source>
        <dbReference type="PROSITE" id="PS51173"/>
    </source>
</evidence>
<evidence type="ECO:0000313" key="13">
    <source>
        <dbReference type="EMBL" id="MBF9129213.1"/>
    </source>
</evidence>
<keyword evidence="7 9" id="KW-0326">Glycosidase</keyword>
<dbReference type="Pfam" id="PF00331">
    <property type="entry name" value="Glyco_hydro_10"/>
    <property type="match status" value="1"/>
</dbReference>
<evidence type="ECO:0000256" key="5">
    <source>
        <dbReference type="ARBA" id="ARBA00022801"/>
    </source>
</evidence>
<evidence type="ECO:0000256" key="10">
    <source>
        <dbReference type="SAM" id="MobiDB-lite"/>
    </source>
</evidence>
<evidence type="ECO:0000256" key="6">
    <source>
        <dbReference type="ARBA" id="ARBA00023277"/>
    </source>
</evidence>
<sequence length="514" mass="54279">MSSNPSQHKKRTRIALLPAAALLLVGGTVFVQSTGPAVAAETTLRAAAAKAGLFFGVAASPGRLSSIVGQEFNQLTPENDMKPSTIATSSGALQNTGAADTLVNHAQSNNMVVRGHTMVWHSQAGSLQGANQATLNTFIGNALTRWGNRIAYWDVVNEALEDNNTGRRRTQWPHTLNRDANGDGDFFDSTDTDVIRDSFIRAKQVVQQNSLSTKLCINDYDVEGLTVQGGTANRKANALYDIVRTYRQYIDCVGFQSHFNDNPNSIISNDLQANIQRFADLGVEVHLTEVDIDDDLSNNDIGQGQADNYRKVVRACLNVARCTGITVWGISDSESWRSSERGLLFTGGNGNYQRKAAYTAVLDELNKGRTISPTTPPVTPTTPPVSPTSTPVPPTTPPVTPSDPPVSPSVSPSSPQPPAGCSASVSLNSWTGGFVATVRVTAGSAPINGWSVGLTLPNGATVSNSWNSTATGTSGAVRFSNVSYNGRIAAGQSTEFGFQGTGTATGITPTCTAS</sequence>
<dbReference type="SMART" id="SM00633">
    <property type="entry name" value="Glyco_10"/>
    <property type="match status" value="1"/>
</dbReference>
<keyword evidence="14" id="KW-1185">Reference proteome</keyword>
<dbReference type="Gene3D" id="3.20.20.80">
    <property type="entry name" value="Glycosidases"/>
    <property type="match status" value="1"/>
</dbReference>
<feature type="domain" description="CBM2" evidence="11">
    <location>
        <begin position="414"/>
        <end position="514"/>
    </location>
</feature>
<dbReference type="SMART" id="SM00637">
    <property type="entry name" value="CBD_II"/>
    <property type="match status" value="1"/>
</dbReference>
<dbReference type="InterPro" id="IPR001000">
    <property type="entry name" value="GH10_dom"/>
</dbReference>
<dbReference type="PANTHER" id="PTHR31490:SF88">
    <property type="entry name" value="BETA-XYLANASE"/>
    <property type="match status" value="1"/>
</dbReference>
<evidence type="ECO:0000256" key="1">
    <source>
        <dbReference type="ARBA" id="ARBA00000681"/>
    </source>
</evidence>
<dbReference type="Pfam" id="PF00553">
    <property type="entry name" value="CBM_2"/>
    <property type="match status" value="1"/>
</dbReference>
<evidence type="ECO:0000256" key="3">
    <source>
        <dbReference type="ARBA" id="ARBA00022651"/>
    </source>
</evidence>
<dbReference type="PROSITE" id="PS51173">
    <property type="entry name" value="CBM2"/>
    <property type="match status" value="1"/>
</dbReference>
<evidence type="ECO:0000259" key="12">
    <source>
        <dbReference type="PROSITE" id="PS51760"/>
    </source>
</evidence>
<dbReference type="EC" id="3.2.1.8" evidence="9"/>
<dbReference type="Gene3D" id="2.60.40.290">
    <property type="match status" value="1"/>
</dbReference>
<dbReference type="Proteomes" id="UP000638560">
    <property type="component" value="Unassembled WGS sequence"/>
</dbReference>
<feature type="compositionally biased region" description="Pro residues" evidence="10">
    <location>
        <begin position="374"/>
        <end position="407"/>
    </location>
</feature>
<keyword evidence="8 9" id="KW-0624">Polysaccharide degradation</keyword>
<evidence type="ECO:0000256" key="9">
    <source>
        <dbReference type="RuleBase" id="RU361174"/>
    </source>
</evidence>
<gene>
    <name evidence="13" type="ORF">I0C86_09525</name>
</gene>
<evidence type="ECO:0000313" key="14">
    <source>
        <dbReference type="Proteomes" id="UP000638560"/>
    </source>
</evidence>
<dbReference type="InterPro" id="IPR008965">
    <property type="entry name" value="CBM2/CBM3_carb-bd_dom_sf"/>
</dbReference>
<comment type="similarity">
    <text evidence="2 9">Belongs to the glycosyl hydrolase 10 (cellulase F) family.</text>
</comment>
<evidence type="ECO:0000256" key="7">
    <source>
        <dbReference type="ARBA" id="ARBA00023295"/>
    </source>
</evidence>
<dbReference type="PRINTS" id="PR00134">
    <property type="entry name" value="GLHYDRLASE10"/>
</dbReference>
<proteinExistence type="inferred from homology"/>
<feature type="region of interest" description="Disordered" evidence="10">
    <location>
        <begin position="368"/>
        <end position="422"/>
    </location>
</feature>
<keyword evidence="5 9" id="KW-0378">Hydrolase</keyword>
<dbReference type="PROSITE" id="PS51760">
    <property type="entry name" value="GH10_2"/>
    <property type="match status" value="1"/>
</dbReference>
<reference evidence="13 14" key="1">
    <citation type="submission" date="2020-11" db="EMBL/GenBank/DDBJ databases">
        <title>A novel isolate from a Black sea contaminated sediment with potential to produce alkanes: Plantactinospora alkalitolerans sp. nov.</title>
        <authorList>
            <person name="Carro L."/>
            <person name="Veyisoglu A."/>
            <person name="Guven K."/>
            <person name="Schumann P."/>
            <person name="Klenk H.-P."/>
            <person name="Sahin N."/>
        </authorList>
    </citation>
    <scope>NUCLEOTIDE SEQUENCE [LARGE SCALE GENOMIC DNA]</scope>
    <source>
        <strain evidence="13 14">S1510</strain>
    </source>
</reference>
<accession>A0ABS0GSP0</accession>
<protein>
    <recommendedName>
        <fullName evidence="9">Beta-xylanase</fullName>
        <ecNumber evidence="9">3.2.1.8</ecNumber>
    </recommendedName>
</protein>
<keyword evidence="4" id="KW-0732">Signal</keyword>